<evidence type="ECO:0000256" key="3">
    <source>
        <dbReference type="ARBA" id="ARBA00022670"/>
    </source>
</evidence>
<feature type="signal peptide" evidence="12">
    <location>
        <begin position="1"/>
        <end position="22"/>
    </location>
</feature>
<dbReference type="Gene3D" id="2.60.40.10">
    <property type="entry name" value="Immunoglobulins"/>
    <property type="match status" value="1"/>
</dbReference>
<evidence type="ECO:0000256" key="11">
    <source>
        <dbReference type="SAM" id="MobiDB-lite"/>
    </source>
</evidence>
<feature type="chain" id="PRO_5037034500" evidence="12">
    <location>
        <begin position="23"/>
        <end position="1261"/>
    </location>
</feature>
<dbReference type="Pfam" id="PF06280">
    <property type="entry name" value="fn3_5"/>
    <property type="match status" value="1"/>
</dbReference>
<comment type="similarity">
    <text evidence="1 9 10">Belongs to the peptidase S8 family.</text>
</comment>
<evidence type="ECO:0000313" key="18">
    <source>
        <dbReference type="Proteomes" id="UP000698173"/>
    </source>
</evidence>
<sequence length="1261" mass="136493">MIKRITLLAVIFVLTFSTAVFAAAGPASFGNKGGGLAPANGMSSLDKIPESLLQPENPEQMVRIIIELTAPPAIEGATMKGRLYKELSESERDNLEKGVIFQQKAMQISLENASPTSLIHENFTTVFNGFSADVKAADIEKIAAIKDVKAVYESNEYKRPEDKPEMIHSKELVQAQRAWNEYGYTGEGMVVGVIDTGIDPAHRDMVLTTPSKGAIKEAGVTRLKRNGSLKGGKYYTEKVPFGYNYMDGNDEILDLGPDASMHGMHVAGTVGANGNEEAGGIKGVAPEAQLLALKVFGNDPLYPSTYGDIYVKAMDDSVKLGADVLNLSLGSTAGFVDGNSPEQQAVERMVENGVLVSISAGNSALYGNGSFYNHVEDQDYGLTGSPSVSYESLGVASFENSMITAYSFAYSLNGKEAGRSLYMLSSDADPAKQGGKEIEIMDAGLGNVSDFAGKDFKGKYALVSRGDIGFVDKALNAQTAGAAGIIIYNNAPGTINMAGDAAVKIPYMSIMQADGVKMSEAAKKGEHVTVNFDGKYMNTKNPNAGKMSGFTSWGPTPNLDFKPEITAPGGNIFSTLQNNEYGIMSGTSMASPHVAGGTALVFDRVDTDFGLKGKSRVDLAKQLLMNTAKPVLFDEDYGDFVSPRRQGSGLMQLANALSTDVVVTNKATGEAKVALKEIKGNTITFALEAENFSDDSKTYAIDYALQTDVPYELNGVWVTASNELGSHIITEDVTINADRTVTIPANSTALIQVSIDLSGASYLDDYFSNGYFIDGFVLLTDPEEETTGNVPLTVPFFGFKGDWNQSPIFDAFKWEQNSYWGMTVLADEKGQFITGGGTYDLSRFGFSPNEDGFRDKAIPVFSLIRNAKHFEVNVLDDSGVKVRTIRTSNWLRKHYIQNASTNPYTFSQNYAWDGKINGEVAPDGQYYIELRGVIDFEGAEWQSVQFPVKIDTTAPVAKASYDITTKTVSVMELEDNEGGTGIEKWEVLLNDKVISGNPLSAETITFTVAEDIGPEDILAIRVWDSALNAADFPVEAGAPAVKPIVYITSPENFAAFGENTVTVTGKVESESEIASVTVNGVEAENFDGKNYSHTLTFEDGFQEVKVHATDKYGNEMGIARRVFVDTQAAILTFEDNNVKETKDENVKLKVRVQDNFDDLRMYVNGSEVFAHDLSQPYGMTNFDRVIEVELKLKNGINDFTFEVIDLAEHKTVEKVSITKKPALGNGGQLNDNKKPLPGSDQLQPGIDDSIIISPQPTIEAI</sequence>
<dbReference type="Gene3D" id="3.50.30.30">
    <property type="match status" value="1"/>
</dbReference>
<name>A0A921FW88_SPOPS</name>
<keyword evidence="3 9" id="KW-0645">Protease</keyword>
<keyword evidence="2" id="KW-0964">Secreted</keyword>
<dbReference type="SUPFAM" id="SSF52025">
    <property type="entry name" value="PA domain"/>
    <property type="match status" value="1"/>
</dbReference>
<dbReference type="InterPro" id="IPR010435">
    <property type="entry name" value="C5a/SBT2-like_Fn3"/>
</dbReference>
<dbReference type="PANTHER" id="PTHR43399">
    <property type="entry name" value="SUBTILISIN-RELATED"/>
    <property type="match status" value="1"/>
</dbReference>
<proteinExistence type="inferred from homology"/>
<feature type="active site" description="Charge relay system" evidence="8 9">
    <location>
        <position position="262"/>
    </location>
</feature>
<dbReference type="Gene3D" id="3.40.50.200">
    <property type="entry name" value="Peptidase S8/S53 domain"/>
    <property type="match status" value="1"/>
</dbReference>
<dbReference type="Pfam" id="PF09136">
    <property type="entry name" value="Glucodextran_B"/>
    <property type="match status" value="1"/>
</dbReference>
<dbReference type="PANTHER" id="PTHR43399:SF4">
    <property type="entry name" value="CELL WALL-ASSOCIATED PROTEASE"/>
    <property type="match status" value="1"/>
</dbReference>
<evidence type="ECO:0000256" key="8">
    <source>
        <dbReference type="PIRSR" id="PIRSR615500-1"/>
    </source>
</evidence>
<feature type="domain" description="Inhibitor I9" evidence="15">
    <location>
        <begin position="109"/>
        <end position="158"/>
    </location>
</feature>
<dbReference type="InterPro" id="IPR013783">
    <property type="entry name" value="Ig-like_fold"/>
</dbReference>
<evidence type="ECO:0000259" key="16">
    <source>
        <dbReference type="Pfam" id="PF06280"/>
    </source>
</evidence>
<dbReference type="GO" id="GO:0004252">
    <property type="term" value="F:serine-type endopeptidase activity"/>
    <property type="evidence" value="ECO:0007669"/>
    <property type="project" value="UniProtKB-UniRule"/>
</dbReference>
<evidence type="ECO:0000256" key="6">
    <source>
        <dbReference type="ARBA" id="ARBA00022801"/>
    </source>
</evidence>
<dbReference type="InterPro" id="IPR036852">
    <property type="entry name" value="Peptidase_S8/S53_dom_sf"/>
</dbReference>
<evidence type="ECO:0000256" key="9">
    <source>
        <dbReference type="PROSITE-ProRule" id="PRU01240"/>
    </source>
</evidence>
<dbReference type="EMBL" id="DYWT01000005">
    <property type="protein sequence ID" value="HJF30216.1"/>
    <property type="molecule type" value="Genomic_DNA"/>
</dbReference>
<dbReference type="Gene3D" id="2.60.40.4070">
    <property type="match status" value="1"/>
</dbReference>
<dbReference type="InterPro" id="IPR000209">
    <property type="entry name" value="Peptidase_S8/S53_dom"/>
</dbReference>
<dbReference type="GO" id="GO:0006508">
    <property type="term" value="P:proteolysis"/>
    <property type="evidence" value="ECO:0007669"/>
    <property type="project" value="UniProtKB-KW"/>
</dbReference>
<feature type="domain" description="Peptidase S8/S53" evidence="13">
    <location>
        <begin position="186"/>
        <end position="649"/>
    </location>
</feature>
<feature type="domain" description="C5a peptidase/Subtilisin-like protease SBT2-like Fn3-like" evidence="16">
    <location>
        <begin position="673"/>
        <end position="796"/>
    </location>
</feature>
<feature type="domain" description="PA" evidence="14">
    <location>
        <begin position="447"/>
        <end position="516"/>
    </location>
</feature>
<evidence type="ECO:0000259" key="14">
    <source>
        <dbReference type="Pfam" id="PF02225"/>
    </source>
</evidence>
<dbReference type="Pfam" id="PF00082">
    <property type="entry name" value="Peptidase_S8"/>
    <property type="match status" value="1"/>
</dbReference>
<feature type="region of interest" description="Disordered" evidence="11">
    <location>
        <begin position="1221"/>
        <end position="1248"/>
    </location>
</feature>
<evidence type="ECO:0000256" key="1">
    <source>
        <dbReference type="ARBA" id="ARBA00011073"/>
    </source>
</evidence>
<dbReference type="GO" id="GO:0016020">
    <property type="term" value="C:membrane"/>
    <property type="evidence" value="ECO:0007669"/>
    <property type="project" value="InterPro"/>
</dbReference>
<dbReference type="PRINTS" id="PR00723">
    <property type="entry name" value="SUBTILISIN"/>
</dbReference>
<reference evidence="17" key="2">
    <citation type="submission" date="2021-09" db="EMBL/GenBank/DDBJ databases">
        <authorList>
            <person name="Gilroy R."/>
        </authorList>
    </citation>
    <scope>NUCLEOTIDE SEQUENCE</scope>
    <source>
        <strain evidence="17">CHK171-7178</strain>
    </source>
</reference>
<keyword evidence="6 9" id="KW-0378">Hydrolase</keyword>
<dbReference type="InterPro" id="IPR003137">
    <property type="entry name" value="PA_domain"/>
</dbReference>
<dbReference type="Pfam" id="PF05922">
    <property type="entry name" value="Inhibitor_I9"/>
    <property type="match status" value="1"/>
</dbReference>
<feature type="active site" description="Charge relay system" evidence="8 9">
    <location>
        <position position="195"/>
    </location>
</feature>
<reference evidence="17" key="1">
    <citation type="journal article" date="2021" name="PeerJ">
        <title>Extensive microbial diversity within the chicken gut microbiome revealed by metagenomics and culture.</title>
        <authorList>
            <person name="Gilroy R."/>
            <person name="Ravi A."/>
            <person name="Getino M."/>
            <person name="Pursley I."/>
            <person name="Horton D.L."/>
            <person name="Alikhan N.F."/>
            <person name="Baker D."/>
            <person name="Gharbi K."/>
            <person name="Hall N."/>
            <person name="Watson M."/>
            <person name="Adriaenssens E.M."/>
            <person name="Foster-Nyarko E."/>
            <person name="Jarju S."/>
            <person name="Secka A."/>
            <person name="Antonio M."/>
            <person name="Oren A."/>
            <person name="Chaudhuri R.R."/>
            <person name="La Ragione R."/>
            <person name="Hildebrand F."/>
            <person name="Pallen M.J."/>
        </authorList>
    </citation>
    <scope>NUCLEOTIDE SEQUENCE</scope>
    <source>
        <strain evidence="17">CHK171-7178</strain>
    </source>
</reference>
<dbReference type="InterPro" id="IPR022398">
    <property type="entry name" value="Peptidase_S8_His-AS"/>
</dbReference>
<dbReference type="PROSITE" id="PS00138">
    <property type="entry name" value="SUBTILASE_SER"/>
    <property type="match status" value="1"/>
</dbReference>
<evidence type="ECO:0000313" key="17">
    <source>
        <dbReference type="EMBL" id="HJF30216.1"/>
    </source>
</evidence>
<dbReference type="PROSITE" id="PS00136">
    <property type="entry name" value="SUBTILASE_ASP"/>
    <property type="match status" value="1"/>
</dbReference>
<evidence type="ECO:0000256" key="7">
    <source>
        <dbReference type="ARBA" id="ARBA00022825"/>
    </source>
</evidence>
<dbReference type="InterPro" id="IPR023827">
    <property type="entry name" value="Peptidase_S8_Asp-AS"/>
</dbReference>
<comment type="caution">
    <text evidence="17">The sequence shown here is derived from an EMBL/GenBank/DDBJ whole genome shotgun (WGS) entry which is preliminary data.</text>
</comment>
<dbReference type="PROSITE" id="PS51892">
    <property type="entry name" value="SUBTILASE"/>
    <property type="match status" value="1"/>
</dbReference>
<evidence type="ECO:0000256" key="4">
    <source>
        <dbReference type="ARBA" id="ARBA00022729"/>
    </source>
</evidence>
<dbReference type="InterPro" id="IPR015500">
    <property type="entry name" value="Peptidase_S8_subtilisin-rel"/>
</dbReference>
<keyword evidence="5" id="KW-0677">Repeat</keyword>
<dbReference type="InterPro" id="IPR023828">
    <property type="entry name" value="Peptidase_S8_Ser-AS"/>
</dbReference>
<evidence type="ECO:0000256" key="2">
    <source>
        <dbReference type="ARBA" id="ARBA00022525"/>
    </source>
</evidence>
<feature type="active site" description="Charge relay system" evidence="8 9">
    <location>
        <position position="588"/>
    </location>
</feature>
<dbReference type="CDD" id="cd07475">
    <property type="entry name" value="Peptidases_S8_C5a_Peptidase"/>
    <property type="match status" value="1"/>
</dbReference>
<dbReference type="SUPFAM" id="SSF52743">
    <property type="entry name" value="Subtilisin-like"/>
    <property type="match status" value="1"/>
</dbReference>
<evidence type="ECO:0000259" key="15">
    <source>
        <dbReference type="Pfam" id="PF05922"/>
    </source>
</evidence>
<organism evidence="17 18">
    <name type="scientific">Sporosarcina psychrophila</name>
    <name type="common">Bacillus psychrophilus</name>
    <dbReference type="NCBI Taxonomy" id="1476"/>
    <lineage>
        <taxon>Bacteria</taxon>
        <taxon>Bacillati</taxon>
        <taxon>Bacillota</taxon>
        <taxon>Bacilli</taxon>
        <taxon>Bacillales</taxon>
        <taxon>Caryophanaceae</taxon>
        <taxon>Sporosarcina</taxon>
    </lineage>
</organism>
<evidence type="ECO:0000256" key="12">
    <source>
        <dbReference type="SAM" id="SignalP"/>
    </source>
</evidence>
<evidence type="ECO:0000256" key="5">
    <source>
        <dbReference type="ARBA" id="ARBA00022737"/>
    </source>
</evidence>
<dbReference type="InterPro" id="IPR051048">
    <property type="entry name" value="Peptidase_S8/S53_subtilisin"/>
</dbReference>
<dbReference type="Proteomes" id="UP000698173">
    <property type="component" value="Unassembled WGS sequence"/>
</dbReference>
<dbReference type="InterPro" id="IPR010259">
    <property type="entry name" value="S8pro/Inhibitor_I9"/>
</dbReference>
<keyword evidence="7 9" id="KW-0720">Serine protease</keyword>
<dbReference type="Pfam" id="PF02225">
    <property type="entry name" value="PA"/>
    <property type="match status" value="1"/>
</dbReference>
<gene>
    <name evidence="17" type="ORF">K8V56_00325</name>
</gene>
<dbReference type="Gene3D" id="2.60.40.1710">
    <property type="entry name" value="Subtilisin-like superfamily"/>
    <property type="match status" value="1"/>
</dbReference>
<accession>A0A921FW88</accession>
<dbReference type="PROSITE" id="PS00137">
    <property type="entry name" value="SUBTILASE_HIS"/>
    <property type="match status" value="1"/>
</dbReference>
<keyword evidence="4 12" id="KW-0732">Signal</keyword>
<evidence type="ECO:0000256" key="10">
    <source>
        <dbReference type="RuleBase" id="RU003355"/>
    </source>
</evidence>
<dbReference type="CDD" id="cd02133">
    <property type="entry name" value="PA_C5a_like"/>
    <property type="match status" value="1"/>
</dbReference>
<dbReference type="InterPro" id="IPR034216">
    <property type="entry name" value="C5a_Peptidase"/>
</dbReference>
<dbReference type="InterPro" id="IPR046450">
    <property type="entry name" value="PA_dom_sf"/>
</dbReference>
<dbReference type="AlphaFoldDB" id="A0A921FW88"/>
<protein>
    <submittedName>
        <fullName evidence="17">S8 family serine peptidase</fullName>
    </submittedName>
</protein>
<evidence type="ECO:0000259" key="13">
    <source>
        <dbReference type="Pfam" id="PF00082"/>
    </source>
</evidence>